<comment type="caution">
    <text evidence="9">The sequence shown here is derived from an EMBL/GenBank/DDBJ whole genome shotgun (WGS) entry which is preliminary data.</text>
</comment>
<feature type="transmembrane region" description="Helical" evidence="7">
    <location>
        <begin position="160"/>
        <end position="181"/>
    </location>
</feature>
<comment type="subcellular location">
    <subcellularLocation>
        <location evidence="1 7">Cell membrane</location>
        <topology evidence="1 7">Multi-pass membrane protein</topology>
    </subcellularLocation>
</comment>
<protein>
    <submittedName>
        <fullName evidence="9">Carbohydrate ABC transporter permease</fullName>
    </submittedName>
</protein>
<evidence type="ECO:0000313" key="10">
    <source>
        <dbReference type="Proteomes" id="UP001595420"/>
    </source>
</evidence>
<sequence length="296" mass="32126">MARGTAVLVSREAAAQPRAALRIRWGRLFTIWLPVAGFLAFTLLPIYWLVVSSLKGPGELFAFPIAYWPDNPTFENYTRALTETRLGQLYLNSLFAAGGTCLVLIALMVVGGYAMARFDFTGRSLVLMLFLAAQLLPPVVMLVPVFTMFAALGLLNTRGALVVIYVIMLLPFSVMTMRSFYAAIPEQLEEAAMIDGCTRLGALFRVVLPVALPGLVATTIYGFINSWNELLFAVMLVSSPNLQTIPVGLMSMTDEARTEYGMMLAIAVLALAPSLILFGSIQRWLTAGLSAGAVKG</sequence>
<evidence type="ECO:0000256" key="2">
    <source>
        <dbReference type="ARBA" id="ARBA00022448"/>
    </source>
</evidence>
<keyword evidence="6 7" id="KW-0472">Membrane</keyword>
<feature type="transmembrane region" description="Helical" evidence="7">
    <location>
        <begin position="202"/>
        <end position="224"/>
    </location>
</feature>
<evidence type="ECO:0000256" key="3">
    <source>
        <dbReference type="ARBA" id="ARBA00022475"/>
    </source>
</evidence>
<name>A0ABV7BWU6_9PROT</name>
<evidence type="ECO:0000256" key="1">
    <source>
        <dbReference type="ARBA" id="ARBA00004651"/>
    </source>
</evidence>
<evidence type="ECO:0000256" key="7">
    <source>
        <dbReference type="RuleBase" id="RU363032"/>
    </source>
</evidence>
<evidence type="ECO:0000256" key="4">
    <source>
        <dbReference type="ARBA" id="ARBA00022692"/>
    </source>
</evidence>
<keyword evidence="3" id="KW-1003">Cell membrane</keyword>
<dbReference type="EMBL" id="JBHRSB010000003">
    <property type="protein sequence ID" value="MFC3000948.1"/>
    <property type="molecule type" value="Genomic_DNA"/>
</dbReference>
<organism evidence="9 10">
    <name type="scientific">Falsiroseomonas tokyonensis</name>
    <dbReference type="NCBI Taxonomy" id="430521"/>
    <lineage>
        <taxon>Bacteria</taxon>
        <taxon>Pseudomonadati</taxon>
        <taxon>Pseudomonadota</taxon>
        <taxon>Alphaproteobacteria</taxon>
        <taxon>Acetobacterales</taxon>
        <taxon>Roseomonadaceae</taxon>
        <taxon>Falsiroseomonas</taxon>
    </lineage>
</organism>
<evidence type="ECO:0000256" key="6">
    <source>
        <dbReference type="ARBA" id="ARBA00023136"/>
    </source>
</evidence>
<feature type="transmembrane region" description="Helical" evidence="7">
    <location>
        <begin position="89"/>
        <end position="113"/>
    </location>
</feature>
<gene>
    <name evidence="9" type="ORF">ACFOD3_13680</name>
</gene>
<evidence type="ECO:0000256" key="5">
    <source>
        <dbReference type="ARBA" id="ARBA00022989"/>
    </source>
</evidence>
<keyword evidence="5 7" id="KW-1133">Transmembrane helix</keyword>
<keyword evidence="2 7" id="KW-0813">Transport</keyword>
<reference evidence="10" key="1">
    <citation type="journal article" date="2019" name="Int. J. Syst. Evol. Microbiol.">
        <title>The Global Catalogue of Microorganisms (GCM) 10K type strain sequencing project: providing services to taxonomists for standard genome sequencing and annotation.</title>
        <authorList>
            <consortium name="The Broad Institute Genomics Platform"/>
            <consortium name="The Broad Institute Genome Sequencing Center for Infectious Disease"/>
            <person name="Wu L."/>
            <person name="Ma J."/>
        </authorList>
    </citation>
    <scope>NUCLEOTIDE SEQUENCE [LARGE SCALE GENOMIC DNA]</scope>
    <source>
        <strain evidence="10">CGMCC 1.16855</strain>
    </source>
</reference>
<feature type="domain" description="ABC transmembrane type-1" evidence="8">
    <location>
        <begin position="90"/>
        <end position="281"/>
    </location>
</feature>
<proteinExistence type="inferred from homology"/>
<feature type="transmembrane region" description="Helical" evidence="7">
    <location>
        <begin position="125"/>
        <end position="154"/>
    </location>
</feature>
<dbReference type="InterPro" id="IPR000515">
    <property type="entry name" value="MetI-like"/>
</dbReference>
<accession>A0ABV7BWU6</accession>
<feature type="transmembrane region" description="Helical" evidence="7">
    <location>
        <begin position="261"/>
        <end position="281"/>
    </location>
</feature>
<dbReference type="CDD" id="cd06261">
    <property type="entry name" value="TM_PBP2"/>
    <property type="match status" value="1"/>
</dbReference>
<dbReference type="Pfam" id="PF00528">
    <property type="entry name" value="BPD_transp_1"/>
    <property type="match status" value="1"/>
</dbReference>
<keyword evidence="10" id="KW-1185">Reference proteome</keyword>
<evidence type="ECO:0000259" key="8">
    <source>
        <dbReference type="PROSITE" id="PS50928"/>
    </source>
</evidence>
<dbReference type="RefSeq" id="WP_216837006.1">
    <property type="nucleotide sequence ID" value="NZ_JAFNJS010000003.1"/>
</dbReference>
<dbReference type="InterPro" id="IPR050901">
    <property type="entry name" value="BP-dep_ABC_trans_perm"/>
</dbReference>
<keyword evidence="4 7" id="KW-0812">Transmembrane</keyword>
<comment type="similarity">
    <text evidence="7">Belongs to the binding-protein-dependent transport system permease family.</text>
</comment>
<dbReference type="PANTHER" id="PTHR32243:SF18">
    <property type="entry name" value="INNER MEMBRANE ABC TRANSPORTER PERMEASE PROTEIN YCJP"/>
    <property type="match status" value="1"/>
</dbReference>
<dbReference type="PROSITE" id="PS50928">
    <property type="entry name" value="ABC_TM1"/>
    <property type="match status" value="1"/>
</dbReference>
<dbReference type="PANTHER" id="PTHR32243">
    <property type="entry name" value="MALTOSE TRANSPORT SYSTEM PERMEASE-RELATED"/>
    <property type="match status" value="1"/>
</dbReference>
<dbReference type="Proteomes" id="UP001595420">
    <property type="component" value="Unassembled WGS sequence"/>
</dbReference>
<feature type="transmembrane region" description="Helical" evidence="7">
    <location>
        <begin position="28"/>
        <end position="50"/>
    </location>
</feature>
<evidence type="ECO:0000313" key="9">
    <source>
        <dbReference type="EMBL" id="MFC3000948.1"/>
    </source>
</evidence>